<name>A0A1I0A5A2_9BACI</name>
<sequence>MADTRKSTNYNKEKLEDGLGLKRLSNTTIYLKDNEFVLSPSVQNQHKWFDIRKVNLDRFNEKPYKGHLLIRYFDKFLLTDLDRFIQKMTPTEKYIENQNIGIHWKFNVEEQQEGYTLINRQDRTLTYNITEYSIEEIRKLI</sequence>
<protein>
    <submittedName>
        <fullName evidence="1">Uncharacterized protein</fullName>
    </submittedName>
</protein>
<dbReference type="AlphaFoldDB" id="A0A1I0A5A2"/>
<evidence type="ECO:0000313" key="1">
    <source>
        <dbReference type="EMBL" id="SES89354.1"/>
    </source>
</evidence>
<gene>
    <name evidence="1" type="ORF">SAMN05421676_10242</name>
</gene>
<evidence type="ECO:0000313" key="2">
    <source>
        <dbReference type="Proteomes" id="UP000199095"/>
    </source>
</evidence>
<keyword evidence="2" id="KW-1185">Reference proteome</keyword>
<dbReference type="OrthoDB" id="2966983at2"/>
<organism evidence="1 2">
    <name type="scientific">Salinibacillus kushneri</name>
    <dbReference type="NCBI Taxonomy" id="237682"/>
    <lineage>
        <taxon>Bacteria</taxon>
        <taxon>Bacillati</taxon>
        <taxon>Bacillota</taxon>
        <taxon>Bacilli</taxon>
        <taxon>Bacillales</taxon>
        <taxon>Bacillaceae</taxon>
        <taxon>Salinibacillus</taxon>
    </lineage>
</organism>
<dbReference type="Proteomes" id="UP000199095">
    <property type="component" value="Unassembled WGS sequence"/>
</dbReference>
<accession>A0A1I0A5A2</accession>
<proteinExistence type="predicted"/>
<reference evidence="2" key="1">
    <citation type="submission" date="2016-10" db="EMBL/GenBank/DDBJ databases">
        <authorList>
            <person name="Varghese N."/>
            <person name="Submissions S."/>
        </authorList>
    </citation>
    <scope>NUCLEOTIDE SEQUENCE [LARGE SCALE GENOMIC DNA]</scope>
    <source>
        <strain evidence="2">CGMCC 1.3566</strain>
    </source>
</reference>
<dbReference type="EMBL" id="FOHJ01000002">
    <property type="protein sequence ID" value="SES89354.1"/>
    <property type="molecule type" value="Genomic_DNA"/>
</dbReference>
<dbReference type="RefSeq" id="WP_093131718.1">
    <property type="nucleotide sequence ID" value="NZ_FOHJ01000002.1"/>
</dbReference>